<gene>
    <name evidence="1" type="ORF">V1477_006566</name>
</gene>
<reference evidence="1 2" key="1">
    <citation type="journal article" date="2024" name="Ann. Entomol. Soc. Am.">
        <title>Genomic analyses of the southern and eastern yellowjacket wasps (Hymenoptera: Vespidae) reveal evolutionary signatures of social life.</title>
        <authorList>
            <person name="Catto M.A."/>
            <person name="Caine P.B."/>
            <person name="Orr S.E."/>
            <person name="Hunt B.G."/>
            <person name="Goodisman M.A.D."/>
        </authorList>
    </citation>
    <scope>NUCLEOTIDE SEQUENCE [LARGE SCALE GENOMIC DNA]</scope>
    <source>
        <strain evidence="1">232</strain>
        <tissue evidence="1">Head and thorax</tissue>
    </source>
</reference>
<evidence type="ECO:0000313" key="2">
    <source>
        <dbReference type="Proteomes" id="UP001607303"/>
    </source>
</evidence>
<dbReference type="AlphaFoldDB" id="A0ABD2CJ75"/>
<dbReference type="EMBL" id="JAYRBN010000046">
    <property type="protein sequence ID" value="KAL2745149.1"/>
    <property type="molecule type" value="Genomic_DNA"/>
</dbReference>
<evidence type="ECO:0000313" key="1">
    <source>
        <dbReference type="EMBL" id="KAL2745149.1"/>
    </source>
</evidence>
<dbReference type="Proteomes" id="UP001607303">
    <property type="component" value="Unassembled WGS sequence"/>
</dbReference>
<comment type="caution">
    <text evidence="1">The sequence shown here is derived from an EMBL/GenBank/DDBJ whole genome shotgun (WGS) entry which is preliminary data.</text>
</comment>
<protein>
    <submittedName>
        <fullName evidence="1">Uncharacterized protein</fullName>
    </submittedName>
</protein>
<name>A0ABD2CJ75_VESMC</name>
<accession>A0ABD2CJ75</accession>
<proteinExistence type="predicted"/>
<organism evidence="1 2">
    <name type="scientific">Vespula maculifrons</name>
    <name type="common">Eastern yellow jacket</name>
    <name type="synonym">Wasp</name>
    <dbReference type="NCBI Taxonomy" id="7453"/>
    <lineage>
        <taxon>Eukaryota</taxon>
        <taxon>Metazoa</taxon>
        <taxon>Ecdysozoa</taxon>
        <taxon>Arthropoda</taxon>
        <taxon>Hexapoda</taxon>
        <taxon>Insecta</taxon>
        <taxon>Pterygota</taxon>
        <taxon>Neoptera</taxon>
        <taxon>Endopterygota</taxon>
        <taxon>Hymenoptera</taxon>
        <taxon>Apocrita</taxon>
        <taxon>Aculeata</taxon>
        <taxon>Vespoidea</taxon>
        <taxon>Vespidae</taxon>
        <taxon>Vespinae</taxon>
        <taxon>Vespula</taxon>
    </lineage>
</organism>
<sequence>MDIAQRSFPLSRYTSFLSHTFRLLDKPCTQAIRLPEVPSLKFTLSFYEAETMQESSEVKAVVPLPC</sequence>
<keyword evidence="2" id="KW-1185">Reference proteome</keyword>